<comment type="caution">
    <text evidence="1">The sequence shown here is derived from an EMBL/GenBank/DDBJ whole genome shotgun (WGS) entry which is preliminary data.</text>
</comment>
<organism evidence="1">
    <name type="scientific">Thermus islandicus</name>
    <dbReference type="NCBI Taxonomy" id="540988"/>
    <lineage>
        <taxon>Bacteria</taxon>
        <taxon>Thermotogati</taxon>
        <taxon>Deinococcota</taxon>
        <taxon>Deinococci</taxon>
        <taxon>Thermales</taxon>
        <taxon>Thermaceae</taxon>
        <taxon>Thermus</taxon>
    </lineage>
</organism>
<gene>
    <name evidence="1" type="ORF">ENP73_04950</name>
</gene>
<sequence length="417" mass="48244">MRLAMRMLAVLACGLLLWALAQGRGSLVYNSYNGDPVPRAFDQRIVALFKQKYPGIQVRHTIVAHEDFKQAIRTYLASSRPPDVLTWFAGERMRYFAERGLVADITDLWRKEGWEKVFPKGFQALSKTGDRYTFLPTSYYWWAVYYRKDLFQRLGLAVPKTWKEFVAVCDRLNAAGLTPIAIGTKFLWPAAGWFDYLNLRVNGPQFHLALMDGKVAYTDPRVRRVFDYWKELLDHKCFLENPASYDWQDAANLMIQGKAAMYLIGDFIRDQYPDDREEKELDFFRFPVIDPNVPLAEEAPTDGYFIPAKAPNMENAKLFLSFLASKEVMELAVKEVKRLVPRNDIDPKLYPAYIQKGLREIIEPAAYITQFYDRDTDPEMANKGMNGFVQFMANPGQIDAILKSLEEERARIFKANR</sequence>
<proteinExistence type="predicted"/>
<dbReference type="Gene3D" id="3.40.190.10">
    <property type="entry name" value="Periplasmic binding protein-like II"/>
    <property type="match status" value="2"/>
</dbReference>
<reference evidence="1" key="1">
    <citation type="journal article" date="2020" name="mSystems">
        <title>Genome- and Community-Level Interaction Insights into Carbon Utilization and Element Cycling Functions of Hydrothermarchaeota in Hydrothermal Sediment.</title>
        <authorList>
            <person name="Zhou Z."/>
            <person name="Liu Y."/>
            <person name="Xu W."/>
            <person name="Pan J."/>
            <person name="Luo Z.H."/>
            <person name="Li M."/>
        </authorList>
    </citation>
    <scope>NUCLEOTIDE SEQUENCE [LARGE SCALE GENOMIC DNA]</scope>
    <source>
        <strain evidence="1">SpSt-246</strain>
    </source>
</reference>
<dbReference type="PANTHER" id="PTHR43649">
    <property type="entry name" value="ARABINOSE-BINDING PROTEIN-RELATED"/>
    <property type="match status" value="1"/>
</dbReference>
<accession>A0A7C2C193</accession>
<dbReference type="SUPFAM" id="SSF53850">
    <property type="entry name" value="Periplasmic binding protein-like II"/>
    <property type="match status" value="1"/>
</dbReference>
<dbReference type="InterPro" id="IPR050490">
    <property type="entry name" value="Bact_solute-bd_prot1"/>
</dbReference>
<dbReference type="AlphaFoldDB" id="A0A7C2C193"/>
<dbReference type="InterPro" id="IPR006059">
    <property type="entry name" value="SBP"/>
</dbReference>
<dbReference type="EMBL" id="DSKL01000199">
    <property type="protein sequence ID" value="HEH82339.1"/>
    <property type="molecule type" value="Genomic_DNA"/>
</dbReference>
<protein>
    <submittedName>
        <fullName evidence="1">Carbohydrate ABC transporter substrate-binding protein</fullName>
    </submittedName>
</protein>
<dbReference type="Pfam" id="PF01547">
    <property type="entry name" value="SBP_bac_1"/>
    <property type="match status" value="1"/>
</dbReference>
<name>A0A7C2C193_9DEIN</name>
<dbReference type="PANTHER" id="PTHR43649:SF14">
    <property type="entry name" value="BLR3389 PROTEIN"/>
    <property type="match status" value="1"/>
</dbReference>
<evidence type="ECO:0000313" key="1">
    <source>
        <dbReference type="EMBL" id="HEH82339.1"/>
    </source>
</evidence>